<protein>
    <recommendedName>
        <fullName evidence="13">Glutamate pyruvate transaminase</fullName>
    </recommendedName>
    <alternativeName>
        <fullName evidence="14">Glutamic--alanine transaminase</fullName>
    </alternativeName>
    <alternativeName>
        <fullName evidence="15">Glutamic--pyruvic transaminase</fullName>
    </alternativeName>
</protein>
<reference evidence="19" key="1">
    <citation type="journal article" date="2020" name="Microb. Genom.">
        <title>Genetic diversity of clinical and environmental Mucorales isolates obtained from an investigation of mucormycosis cases among solid organ transplant recipients.</title>
        <authorList>
            <person name="Nguyen M.H."/>
            <person name="Kaul D."/>
            <person name="Muto C."/>
            <person name="Cheng S.J."/>
            <person name="Richter R.A."/>
            <person name="Bruno V.M."/>
            <person name="Liu G."/>
            <person name="Beyhan S."/>
            <person name="Sundermann A.J."/>
            <person name="Mounaud S."/>
            <person name="Pasculle A.W."/>
            <person name="Nierman W.C."/>
            <person name="Driscoll E."/>
            <person name="Cumbie R."/>
            <person name="Clancy C.J."/>
            <person name="Dupont C.L."/>
        </authorList>
    </citation>
    <scope>NUCLEOTIDE SEQUENCE</scope>
    <source>
        <strain evidence="19">GL11</strain>
    </source>
</reference>
<keyword evidence="10" id="KW-0675">Receptor</keyword>
<comment type="similarity">
    <text evidence="12">Belongs to the class-I pyridoxal-phosphate-dependent aminotransferase family. Alanine aminotransferase subfamily.</text>
</comment>
<dbReference type="Gene3D" id="3.40.50.2300">
    <property type="match status" value="2"/>
</dbReference>
<dbReference type="InterPro" id="IPR015421">
    <property type="entry name" value="PyrdxlP-dep_Trfase_major"/>
</dbReference>
<dbReference type="GO" id="GO:0030170">
    <property type="term" value="F:pyridoxal phosphate binding"/>
    <property type="evidence" value="ECO:0007669"/>
    <property type="project" value="InterPro"/>
</dbReference>
<keyword evidence="9 17" id="KW-0472">Membrane</keyword>
<evidence type="ECO:0000256" key="6">
    <source>
        <dbReference type="ARBA" id="ARBA00022692"/>
    </source>
</evidence>
<keyword evidence="11" id="KW-0325">Glycoprotein</keyword>
<dbReference type="Gene3D" id="1.10.287.1970">
    <property type="match status" value="1"/>
</dbReference>
<dbReference type="GO" id="GO:0004930">
    <property type="term" value="F:G protein-coupled receptor activity"/>
    <property type="evidence" value="ECO:0007669"/>
    <property type="project" value="InterPro"/>
</dbReference>
<keyword evidence="6 17" id="KW-0812">Transmembrane</keyword>
<evidence type="ECO:0000256" key="4">
    <source>
        <dbReference type="ARBA" id="ARBA00022576"/>
    </source>
</evidence>
<dbReference type="EMBL" id="JAANQT010000809">
    <property type="protein sequence ID" value="KAG1308227.1"/>
    <property type="molecule type" value="Genomic_DNA"/>
</dbReference>
<dbReference type="InterPro" id="IPR017978">
    <property type="entry name" value="GPCR_3_C"/>
</dbReference>
<dbReference type="InterPro" id="IPR015422">
    <property type="entry name" value="PyrdxlP-dep_Trfase_small"/>
</dbReference>
<evidence type="ECO:0000256" key="10">
    <source>
        <dbReference type="ARBA" id="ARBA00023170"/>
    </source>
</evidence>
<keyword evidence="5" id="KW-0808">Transferase</keyword>
<dbReference type="Gene3D" id="3.90.1150.10">
    <property type="entry name" value="Aspartate Aminotransferase, domain 1"/>
    <property type="match status" value="1"/>
</dbReference>
<dbReference type="FunFam" id="1.10.287.1970:FF:000001">
    <property type="entry name" value="Alanine aminotransferase 2"/>
    <property type="match status" value="1"/>
</dbReference>
<keyword evidence="7" id="KW-0663">Pyridoxal phosphate</keyword>
<dbReference type="FunFam" id="3.40.640.10:FF:000012">
    <property type="entry name" value="alanine aminotransferase 2"/>
    <property type="match status" value="1"/>
</dbReference>
<feature type="domain" description="G-protein coupled receptors family 3 profile" evidence="18">
    <location>
        <begin position="540"/>
        <end position="678"/>
    </location>
</feature>
<comment type="subunit">
    <text evidence="3">Homodimer.</text>
</comment>
<evidence type="ECO:0000256" key="15">
    <source>
        <dbReference type="ARBA" id="ARBA00080525"/>
    </source>
</evidence>
<dbReference type="SUPFAM" id="SSF53822">
    <property type="entry name" value="Periplasmic binding protein-like I"/>
    <property type="match status" value="1"/>
</dbReference>
<proteinExistence type="inferred from homology"/>
<organism evidence="19 20">
    <name type="scientific">Rhizopus oryzae</name>
    <name type="common">Mucormycosis agent</name>
    <name type="synonym">Rhizopus arrhizus var. delemar</name>
    <dbReference type="NCBI Taxonomy" id="64495"/>
    <lineage>
        <taxon>Eukaryota</taxon>
        <taxon>Fungi</taxon>
        <taxon>Fungi incertae sedis</taxon>
        <taxon>Mucoromycota</taxon>
        <taxon>Mucoromycotina</taxon>
        <taxon>Mucoromycetes</taxon>
        <taxon>Mucorales</taxon>
        <taxon>Mucorineae</taxon>
        <taxon>Rhizopodaceae</taxon>
        <taxon>Rhizopus</taxon>
    </lineage>
</organism>
<dbReference type="GO" id="GO:0008483">
    <property type="term" value="F:transaminase activity"/>
    <property type="evidence" value="ECO:0007669"/>
    <property type="project" value="UniProtKB-KW"/>
</dbReference>
<evidence type="ECO:0000256" key="17">
    <source>
        <dbReference type="SAM" id="Phobius"/>
    </source>
</evidence>
<dbReference type="CDD" id="cd00609">
    <property type="entry name" value="AAT_like"/>
    <property type="match status" value="1"/>
</dbReference>
<evidence type="ECO:0000256" key="5">
    <source>
        <dbReference type="ARBA" id="ARBA00022679"/>
    </source>
</evidence>
<dbReference type="OrthoDB" id="5984008at2759"/>
<evidence type="ECO:0000256" key="13">
    <source>
        <dbReference type="ARBA" id="ARBA00077894"/>
    </source>
</evidence>
<evidence type="ECO:0000256" key="2">
    <source>
        <dbReference type="ARBA" id="ARBA00004141"/>
    </source>
</evidence>
<keyword evidence="8 17" id="KW-1133">Transmembrane helix</keyword>
<keyword evidence="4" id="KW-0032">Aminotransferase</keyword>
<dbReference type="Pfam" id="PF01094">
    <property type="entry name" value="ANF_receptor"/>
    <property type="match status" value="1"/>
</dbReference>
<gene>
    <name evidence="19" type="ORF">G6F64_006201</name>
</gene>
<accession>A0A9P6X962</accession>
<comment type="subcellular location">
    <subcellularLocation>
        <location evidence="2">Membrane</location>
        <topology evidence="2">Multi-pass membrane protein</topology>
    </subcellularLocation>
</comment>
<keyword evidence="20" id="KW-1185">Reference proteome</keyword>
<dbReference type="InterPro" id="IPR028082">
    <property type="entry name" value="Peripla_BP_I"/>
</dbReference>
<dbReference type="InterPro" id="IPR015424">
    <property type="entry name" value="PyrdxlP-dep_Trfase"/>
</dbReference>
<feature type="compositionally biased region" description="Basic and acidic residues" evidence="16">
    <location>
        <begin position="993"/>
        <end position="1006"/>
    </location>
</feature>
<dbReference type="PRINTS" id="PR00248">
    <property type="entry name" value="GPCRMGR"/>
</dbReference>
<feature type="region of interest" description="Disordered" evidence="16">
    <location>
        <begin position="951"/>
        <end position="973"/>
    </location>
</feature>
<dbReference type="PANTHER" id="PTHR11751">
    <property type="entry name" value="ALANINE AMINOTRANSFERASE"/>
    <property type="match status" value="1"/>
</dbReference>
<comment type="caution">
    <text evidence="19">The sequence shown here is derived from an EMBL/GenBank/DDBJ whole genome shotgun (WGS) entry which is preliminary data.</text>
</comment>
<feature type="transmembrane region" description="Helical" evidence="17">
    <location>
        <begin position="496"/>
        <end position="519"/>
    </location>
</feature>
<feature type="transmembrane region" description="Helical" evidence="17">
    <location>
        <begin position="540"/>
        <end position="558"/>
    </location>
</feature>
<evidence type="ECO:0000256" key="3">
    <source>
        <dbReference type="ARBA" id="ARBA00011738"/>
    </source>
</evidence>
<dbReference type="InterPro" id="IPR004839">
    <property type="entry name" value="Aminotransferase_I/II_large"/>
</dbReference>
<feature type="region of interest" description="Disordered" evidence="16">
    <location>
        <begin position="993"/>
        <end position="1012"/>
    </location>
</feature>
<sequence>MTADNSTLIEIKVGVLLPFHQNNDNWTKIMTMSGISAIRLAVAEINAKQMIPGAYITLIEKDSYPKPVEGQAAITQAVYSAISLIQEGVVGIIGDISSSWTSFSALMTSTLKIPQCSFSAVATSLSDKSQFGYFFRTVPTNLLYSDATVSFIVSQGWPVMGVLYSDDDFGQQLSESVVMKARVNGISVKSYQSFYEDGPKSNIRKSLDTLMSTGVRIVFVAAEGKAQLTVLTIAAQAGYINNDTVWITTDMETDDLFVAVNNFNSILEKRANHTDIVPANYNLTDDLSKAVKQSNNDSIDPIEYSARMASNLTTINYNQTLSGGIFVFEVLKQLTGYEPFDTFHNKWIHLDPRLYPYGGQTNISSNEGMAYSCMMVMADGFNRTIYNSTMPTTNTTSILEQLAAGELGEYMEPSTFNTSFLGPIGPVVFDQNGDLATGNFRIYNVQKGALVDIGRIVAGNMNLTSLPVYHDGTTKVPTGVPDRSYLNPGYKSPVSITLLSISAFGTVVALFSMFIVVAYRKNKVFKASRTIVTDKQLLKVSGAIVATTAIILIAWYSSSSVSTINKPVSRNAYYIDCAYDSNSVTAFMILLTISASLQLAFATFLAFKTRSVGRNYSKYSEYKQIGVSVYNIFFSVIIGSIVFFVPTTDFYTRHYLTATMIVWATTFSLLALFIPKLHAFFSPSKDGSDGNHGKMSDLSRRKRYTKTSLDMADNNQANHDGEEQVKDNDIACSPLQFDYMSRSGSQYSGLKSLNYMINSMSQYGPFNPSKVKLNNLNKKGPTDGVTMEVHEAEVPLQYTFRYFPFLAAWEMKKNNRGRVFGYCGASILSSKEDSYVLKIHGKSMWTVLIQVETEKDLLQWNNWFNSGPTSQSDFLMTDEATCLGSPSSSSNDKNFPGSMYNNKCEDQKTTLCQDRSYTRQVRLDSGITTEHLLTAADVSIGFESSIISRNDSISDDEERRGSEMTLADAASSSYHYEPDMDVVRHYGEEEISHAKQMQEKRQREQDTTNENTLIPDANDQFSEQQPESSHFAFDAETYKLPTIIQSSHEDVATMISTLSRSFRFGYIQMNKGVIRLVSTTVKKNDKVLNIETMHPLIKNVEYAVRGTLPIRAEALSKQLKTDPSKLTFDKVVFCNIGNPQQLNQKPITFFRQVASLCENPDLLKVENRETISKLYPADAINRAEILLKNIGSIGAYSHSKGIPYIRNNVAKFIERRDGYKTDPDDIFLTQGASEGVQKVIQLLTEHNKTGIMIPIPQYPLYSATLSLVDAKPVPYYLDEQNNWGLDRKRLEKSVKEARDQNVDVRALVIINPGNPTGQCLSEENMRDIIDFCHIERIVLLADEVYQTNIYQPDRRPFHSFKKVLKSMSPEYQEQELFSFHSISKGMIGECGRRGGYFECVNIDPQIMDQLYKISSVSLCPNIHGQIMVDLMTNPPVEGDESYPQYKEEIDTIYQSLRRRAIKLANCFNGLKGTTCNGAEGAMYLFPQIRLPKKAIKAADKAGMAADTFYSLAMLDATGVCVVPGTGFGQEQGTYHFRSTFLPEEHLFDKFCSSIESFHEDFLNKYKD</sequence>
<dbReference type="Gene3D" id="3.40.640.10">
    <property type="entry name" value="Type I PLP-dependent aspartate aminotransferase-like (Major domain)"/>
    <property type="match status" value="1"/>
</dbReference>
<dbReference type="InterPro" id="IPR045088">
    <property type="entry name" value="ALAT1/2-like"/>
</dbReference>
<evidence type="ECO:0000259" key="18">
    <source>
        <dbReference type="PROSITE" id="PS50259"/>
    </source>
</evidence>
<comment type="cofactor">
    <cofactor evidence="1">
        <name>pyridoxal 5'-phosphate</name>
        <dbReference type="ChEBI" id="CHEBI:597326"/>
    </cofactor>
</comment>
<dbReference type="FunFam" id="3.90.1150.10:FF:000010">
    <property type="entry name" value="Alanine aminotransferase 2"/>
    <property type="match status" value="1"/>
</dbReference>
<dbReference type="Pfam" id="PF00003">
    <property type="entry name" value="7tm_3"/>
    <property type="match status" value="1"/>
</dbReference>
<evidence type="ECO:0000256" key="14">
    <source>
        <dbReference type="ARBA" id="ARBA00078532"/>
    </source>
</evidence>
<evidence type="ECO:0000256" key="9">
    <source>
        <dbReference type="ARBA" id="ARBA00023136"/>
    </source>
</evidence>
<feature type="transmembrane region" description="Helical" evidence="17">
    <location>
        <begin position="628"/>
        <end position="648"/>
    </location>
</feature>
<evidence type="ECO:0000256" key="8">
    <source>
        <dbReference type="ARBA" id="ARBA00022989"/>
    </source>
</evidence>
<dbReference type="Proteomes" id="UP000716291">
    <property type="component" value="Unassembled WGS sequence"/>
</dbReference>
<dbReference type="SUPFAM" id="SSF53383">
    <property type="entry name" value="PLP-dependent transferases"/>
    <property type="match status" value="1"/>
</dbReference>
<dbReference type="GO" id="GO:0016020">
    <property type="term" value="C:membrane"/>
    <property type="evidence" value="ECO:0007669"/>
    <property type="project" value="UniProtKB-SubCell"/>
</dbReference>
<name>A0A9P6X962_RHIOR</name>
<feature type="transmembrane region" description="Helical" evidence="17">
    <location>
        <begin position="586"/>
        <end position="607"/>
    </location>
</feature>
<evidence type="ECO:0000256" key="1">
    <source>
        <dbReference type="ARBA" id="ARBA00001933"/>
    </source>
</evidence>
<evidence type="ECO:0000256" key="16">
    <source>
        <dbReference type="SAM" id="MobiDB-lite"/>
    </source>
</evidence>
<dbReference type="InterPro" id="IPR001828">
    <property type="entry name" value="ANF_lig-bd_rcpt"/>
</dbReference>
<evidence type="ECO:0000313" key="20">
    <source>
        <dbReference type="Proteomes" id="UP000716291"/>
    </source>
</evidence>
<dbReference type="PANTHER" id="PTHR11751:SF29">
    <property type="entry name" value="ALANINE TRANSAMINASE"/>
    <property type="match status" value="1"/>
</dbReference>
<evidence type="ECO:0000313" key="19">
    <source>
        <dbReference type="EMBL" id="KAG1308227.1"/>
    </source>
</evidence>
<evidence type="ECO:0000256" key="7">
    <source>
        <dbReference type="ARBA" id="ARBA00022898"/>
    </source>
</evidence>
<evidence type="ECO:0000256" key="12">
    <source>
        <dbReference type="ARBA" id="ARBA00025785"/>
    </source>
</evidence>
<dbReference type="Pfam" id="PF00155">
    <property type="entry name" value="Aminotran_1_2"/>
    <property type="match status" value="1"/>
</dbReference>
<dbReference type="PROSITE" id="PS50259">
    <property type="entry name" value="G_PROTEIN_RECEP_F3_4"/>
    <property type="match status" value="1"/>
</dbReference>
<dbReference type="PRINTS" id="PR01176">
    <property type="entry name" value="GABABRECEPTR"/>
</dbReference>
<evidence type="ECO:0000256" key="11">
    <source>
        <dbReference type="ARBA" id="ARBA00023180"/>
    </source>
</evidence>
<dbReference type="InterPro" id="IPR000337">
    <property type="entry name" value="GPCR_3"/>
</dbReference>